<dbReference type="PANTHER" id="PTHR33545:SF5">
    <property type="entry name" value="UPF0750 MEMBRANE PROTEIN YITT"/>
    <property type="match status" value="1"/>
</dbReference>
<accession>C8X550</accession>
<sequence length="304" mass="32782">MRQLFKKGISGKDVWRFCARQTMIALGATLVAFGFSLFQVPVDLAAGGVSGLAIVLNRFTGWSEGTQILAMNVPLLVLGYFYLGRMRFLVSTVLAVLVFSMATNIFTEWLPTALETYPVTEDLLLNALYAGIVFGLGTGIIFRAGGSIGGTSIPGRILQIKTGFPLGQSYLFTDGAIIFLAGLVFGWELALLALISLFFSGFASDFVLEGTSHVRTALIITDAPQELRRALMHGLDRGVTQWTVTGGYTDAAHTMLYCTVSRSQVRALKDVVADADPNAFVVIGVAQQAFGSGFRMLRRGRSLA</sequence>
<evidence type="ECO:0000256" key="1">
    <source>
        <dbReference type="ARBA" id="ARBA00004651"/>
    </source>
</evidence>
<evidence type="ECO:0000256" key="6">
    <source>
        <dbReference type="SAM" id="Phobius"/>
    </source>
</evidence>
<dbReference type="InterPro" id="IPR019264">
    <property type="entry name" value="DUF2179"/>
</dbReference>
<dbReference type="EMBL" id="CP001734">
    <property type="protein sequence ID" value="ACV69547.1"/>
    <property type="molecule type" value="Genomic_DNA"/>
</dbReference>
<dbReference type="RefSeq" id="WP_015752688.1">
    <property type="nucleotide sequence ID" value="NC_013223.1"/>
</dbReference>
<feature type="domain" description="DUF2179" evidence="7">
    <location>
        <begin position="237"/>
        <end position="291"/>
    </location>
</feature>
<dbReference type="OrthoDB" id="9779786at2"/>
<dbReference type="Gene3D" id="3.30.70.120">
    <property type="match status" value="1"/>
</dbReference>
<dbReference type="AlphaFoldDB" id="C8X550"/>
<keyword evidence="9" id="KW-1185">Reference proteome</keyword>
<evidence type="ECO:0000313" key="9">
    <source>
        <dbReference type="Proteomes" id="UP000001052"/>
    </source>
</evidence>
<keyword evidence="2" id="KW-1003">Cell membrane</keyword>
<evidence type="ECO:0000313" key="8">
    <source>
        <dbReference type="EMBL" id="ACV69547.1"/>
    </source>
</evidence>
<name>C8X550_DESRD</name>
<reference evidence="8 9" key="2">
    <citation type="journal article" date="2010" name="Stand. Genomic Sci.">
        <title>Complete genome sequence of Desulfohalobium retbaense type strain (HR(100)).</title>
        <authorList>
            <person name="Spring S."/>
            <person name="Nolan M."/>
            <person name="Lapidus A."/>
            <person name="Glavina Del Rio T."/>
            <person name="Copeland A."/>
            <person name="Tice H."/>
            <person name="Cheng J.F."/>
            <person name="Lucas S."/>
            <person name="Land M."/>
            <person name="Chen F."/>
            <person name="Bruce D."/>
            <person name="Goodwin L."/>
            <person name="Pitluck S."/>
            <person name="Ivanova N."/>
            <person name="Mavromatis K."/>
            <person name="Mikhailova N."/>
            <person name="Pati A."/>
            <person name="Chen A."/>
            <person name="Palaniappan K."/>
            <person name="Hauser L."/>
            <person name="Chang Y.J."/>
            <person name="Jeffries C.D."/>
            <person name="Munk C."/>
            <person name="Kiss H."/>
            <person name="Chain P."/>
            <person name="Han C."/>
            <person name="Brettin T."/>
            <person name="Detter J.C."/>
            <person name="Schuler E."/>
            <person name="Goker M."/>
            <person name="Rohde M."/>
            <person name="Bristow J."/>
            <person name="Eisen J.A."/>
            <person name="Markowitz V."/>
            <person name="Hugenholtz P."/>
            <person name="Kyrpides N.C."/>
            <person name="Klenk H.P."/>
        </authorList>
    </citation>
    <scope>NUCLEOTIDE SEQUENCE [LARGE SCALE GENOMIC DNA]</scope>
    <source>
        <strain evidence="8 9">DSM 5692</strain>
    </source>
</reference>
<evidence type="ECO:0000259" key="7">
    <source>
        <dbReference type="Pfam" id="PF10035"/>
    </source>
</evidence>
<dbReference type="InterPro" id="IPR003740">
    <property type="entry name" value="YitT"/>
</dbReference>
<dbReference type="CDD" id="cd16380">
    <property type="entry name" value="YitT_C"/>
    <property type="match status" value="1"/>
</dbReference>
<proteinExistence type="predicted"/>
<evidence type="ECO:0000256" key="3">
    <source>
        <dbReference type="ARBA" id="ARBA00022692"/>
    </source>
</evidence>
<dbReference type="STRING" id="485915.Dret_2263"/>
<dbReference type="GO" id="GO:0005886">
    <property type="term" value="C:plasma membrane"/>
    <property type="evidence" value="ECO:0007669"/>
    <property type="project" value="UniProtKB-SubCell"/>
</dbReference>
<keyword evidence="4 6" id="KW-1133">Transmembrane helix</keyword>
<feature type="transmembrane region" description="Helical" evidence="6">
    <location>
        <begin position="21"/>
        <end position="42"/>
    </location>
</feature>
<dbReference type="KEGG" id="drt:Dret_2263"/>
<protein>
    <recommendedName>
        <fullName evidence="7">DUF2179 domain-containing protein</fullName>
    </recommendedName>
</protein>
<dbReference type="PANTHER" id="PTHR33545">
    <property type="entry name" value="UPF0750 MEMBRANE PROTEIN YITT-RELATED"/>
    <property type="match status" value="1"/>
</dbReference>
<evidence type="ECO:0000256" key="4">
    <source>
        <dbReference type="ARBA" id="ARBA00022989"/>
    </source>
</evidence>
<evidence type="ECO:0000256" key="5">
    <source>
        <dbReference type="ARBA" id="ARBA00023136"/>
    </source>
</evidence>
<comment type="subcellular location">
    <subcellularLocation>
        <location evidence="1">Cell membrane</location>
        <topology evidence="1">Multi-pass membrane protein</topology>
    </subcellularLocation>
</comment>
<feature type="transmembrane region" description="Helical" evidence="6">
    <location>
        <begin position="62"/>
        <end position="83"/>
    </location>
</feature>
<dbReference type="InterPro" id="IPR015867">
    <property type="entry name" value="N-reg_PII/ATP_PRibTrfase_C"/>
</dbReference>
<dbReference type="Proteomes" id="UP000001052">
    <property type="component" value="Chromosome"/>
</dbReference>
<dbReference type="InterPro" id="IPR051461">
    <property type="entry name" value="UPF0750_membrane"/>
</dbReference>
<evidence type="ECO:0000256" key="2">
    <source>
        <dbReference type="ARBA" id="ARBA00022475"/>
    </source>
</evidence>
<gene>
    <name evidence="8" type="ordered locus">Dret_2263</name>
</gene>
<reference evidence="9" key="1">
    <citation type="submission" date="2009-09" db="EMBL/GenBank/DDBJ databases">
        <title>The complete chromosome of Desulfohalobium retbaense DSM 5692.</title>
        <authorList>
            <consortium name="US DOE Joint Genome Institute (JGI-PGF)"/>
            <person name="Lucas S."/>
            <person name="Copeland A."/>
            <person name="Lapidus A."/>
            <person name="Glavina del Rio T."/>
            <person name="Dalin E."/>
            <person name="Tice H."/>
            <person name="Bruce D."/>
            <person name="Goodwin L."/>
            <person name="Pitluck S."/>
            <person name="Kyrpides N."/>
            <person name="Mavromatis K."/>
            <person name="Ivanova N."/>
            <person name="Mikhailova N."/>
            <person name="Munk A.C."/>
            <person name="Brettin T."/>
            <person name="Detter J.C."/>
            <person name="Han C."/>
            <person name="Tapia R."/>
            <person name="Larimer F."/>
            <person name="Land M."/>
            <person name="Hauser L."/>
            <person name="Markowitz V."/>
            <person name="Cheng J.-F."/>
            <person name="Hugenholtz P."/>
            <person name="Woyke T."/>
            <person name="Wu D."/>
            <person name="Spring S."/>
            <person name="Klenk H.-P."/>
            <person name="Eisen J.A."/>
        </authorList>
    </citation>
    <scope>NUCLEOTIDE SEQUENCE [LARGE SCALE GENOMIC DNA]</scope>
    <source>
        <strain evidence="9">DSM 5692</strain>
    </source>
</reference>
<feature type="transmembrane region" description="Helical" evidence="6">
    <location>
        <begin position="88"/>
        <end position="107"/>
    </location>
</feature>
<dbReference type="HOGENOM" id="CLU_063199_1_0_7"/>
<dbReference type="eggNOG" id="COG1284">
    <property type="taxonomic scope" value="Bacteria"/>
</dbReference>
<feature type="transmembrane region" description="Helical" evidence="6">
    <location>
        <begin position="127"/>
        <end position="145"/>
    </location>
</feature>
<dbReference type="Pfam" id="PF02588">
    <property type="entry name" value="YitT_membrane"/>
    <property type="match status" value="1"/>
</dbReference>
<dbReference type="Pfam" id="PF10035">
    <property type="entry name" value="DUF2179"/>
    <property type="match status" value="1"/>
</dbReference>
<dbReference type="PIRSF" id="PIRSF006483">
    <property type="entry name" value="Membrane_protein_YitT"/>
    <property type="match status" value="1"/>
</dbReference>
<keyword evidence="5 6" id="KW-0472">Membrane</keyword>
<keyword evidence="3 6" id="KW-0812">Transmembrane</keyword>
<organism evidence="8 9">
    <name type="scientific">Desulfohalobium retbaense (strain ATCC 49708 / DSM 5692 / JCM 16813 / HR100)</name>
    <dbReference type="NCBI Taxonomy" id="485915"/>
    <lineage>
        <taxon>Bacteria</taxon>
        <taxon>Pseudomonadati</taxon>
        <taxon>Thermodesulfobacteriota</taxon>
        <taxon>Desulfovibrionia</taxon>
        <taxon>Desulfovibrionales</taxon>
        <taxon>Desulfohalobiaceae</taxon>
        <taxon>Desulfohalobium</taxon>
    </lineage>
</organism>